<feature type="compositionally biased region" description="Polar residues" evidence="5">
    <location>
        <begin position="24"/>
        <end position="40"/>
    </location>
</feature>
<dbReference type="HOGENOM" id="CLU_273750_0_0_1"/>
<dbReference type="InterPro" id="IPR001606">
    <property type="entry name" value="ARID_dom"/>
</dbReference>
<dbReference type="STRING" id="486041.B0CWX7"/>
<feature type="region of interest" description="Disordered" evidence="5">
    <location>
        <begin position="859"/>
        <end position="897"/>
    </location>
</feature>
<feature type="region of interest" description="Disordered" evidence="5">
    <location>
        <begin position="1085"/>
        <end position="1110"/>
    </location>
</feature>
<accession>B0CWX7</accession>
<evidence type="ECO:0000259" key="6">
    <source>
        <dbReference type="PROSITE" id="PS51011"/>
    </source>
</evidence>
<feature type="region of interest" description="Disordered" evidence="5">
    <location>
        <begin position="646"/>
        <end position="666"/>
    </location>
</feature>
<keyword evidence="8" id="KW-1185">Reference proteome</keyword>
<proteinExistence type="predicted"/>
<feature type="region of interest" description="Disordered" evidence="5">
    <location>
        <begin position="1147"/>
        <end position="1174"/>
    </location>
</feature>
<evidence type="ECO:0000313" key="8">
    <source>
        <dbReference type="Proteomes" id="UP000001194"/>
    </source>
</evidence>
<reference evidence="7 8" key="1">
    <citation type="journal article" date="2008" name="Nature">
        <title>The genome of Laccaria bicolor provides insights into mycorrhizal symbiosis.</title>
        <authorList>
            <person name="Martin F."/>
            <person name="Aerts A."/>
            <person name="Ahren D."/>
            <person name="Brun A."/>
            <person name="Danchin E.G.J."/>
            <person name="Duchaussoy F."/>
            <person name="Gibon J."/>
            <person name="Kohler A."/>
            <person name="Lindquist E."/>
            <person name="Pereda V."/>
            <person name="Salamov A."/>
            <person name="Shapiro H.J."/>
            <person name="Wuyts J."/>
            <person name="Blaudez D."/>
            <person name="Buee M."/>
            <person name="Brokstein P."/>
            <person name="Canbaeck B."/>
            <person name="Cohen D."/>
            <person name="Courty P.E."/>
            <person name="Coutinho P.M."/>
            <person name="Delaruelle C."/>
            <person name="Detter J.C."/>
            <person name="Deveau A."/>
            <person name="DiFazio S."/>
            <person name="Duplessis S."/>
            <person name="Fraissinet-Tachet L."/>
            <person name="Lucic E."/>
            <person name="Frey-Klett P."/>
            <person name="Fourrey C."/>
            <person name="Feussner I."/>
            <person name="Gay G."/>
            <person name="Grimwood J."/>
            <person name="Hoegger P.J."/>
            <person name="Jain P."/>
            <person name="Kilaru S."/>
            <person name="Labbe J."/>
            <person name="Lin Y.C."/>
            <person name="Legue V."/>
            <person name="Le Tacon F."/>
            <person name="Marmeisse R."/>
            <person name="Melayah D."/>
            <person name="Montanini B."/>
            <person name="Muratet M."/>
            <person name="Nehls U."/>
            <person name="Niculita-Hirzel H."/>
            <person name="Oudot-Le Secq M.P."/>
            <person name="Peter M."/>
            <person name="Quesneville H."/>
            <person name="Rajashekar B."/>
            <person name="Reich M."/>
            <person name="Rouhier N."/>
            <person name="Schmutz J."/>
            <person name="Yin T."/>
            <person name="Chalot M."/>
            <person name="Henrissat B."/>
            <person name="Kuees U."/>
            <person name="Lucas S."/>
            <person name="Van de Peer Y."/>
            <person name="Podila G.K."/>
            <person name="Polle A."/>
            <person name="Pukkila P.J."/>
            <person name="Richardson P.M."/>
            <person name="Rouze P."/>
            <person name="Sanders I.R."/>
            <person name="Stajich J.E."/>
            <person name="Tunlid A."/>
            <person name="Tuskan G."/>
            <person name="Grigoriev I.V."/>
        </authorList>
    </citation>
    <scope>NUCLEOTIDE SEQUENCE [LARGE SCALE GENOMIC DNA]</scope>
    <source>
        <strain evidence="8">S238N-H82 / ATCC MYA-4686</strain>
    </source>
</reference>
<dbReference type="GO" id="GO:0006357">
    <property type="term" value="P:regulation of transcription by RNA polymerase II"/>
    <property type="evidence" value="ECO:0007669"/>
    <property type="project" value="InterPro"/>
</dbReference>
<dbReference type="PROSITE" id="PS51011">
    <property type="entry name" value="ARID"/>
    <property type="match status" value="2"/>
</dbReference>
<dbReference type="CDD" id="cd16100">
    <property type="entry name" value="ARID"/>
    <property type="match status" value="2"/>
</dbReference>
<dbReference type="InterPro" id="IPR045147">
    <property type="entry name" value="ARI3A/B/C"/>
</dbReference>
<protein>
    <submittedName>
        <fullName evidence="7">Predicted protein</fullName>
    </submittedName>
</protein>
<evidence type="ECO:0000256" key="2">
    <source>
        <dbReference type="ARBA" id="ARBA00023125"/>
    </source>
</evidence>
<dbReference type="Gene3D" id="1.10.150.60">
    <property type="entry name" value="ARID DNA-binding domain"/>
    <property type="match status" value="2"/>
</dbReference>
<keyword evidence="1" id="KW-0805">Transcription regulation</keyword>
<keyword evidence="4" id="KW-0539">Nucleus</keyword>
<dbReference type="GeneID" id="6071765"/>
<dbReference type="SMART" id="SM01014">
    <property type="entry name" value="ARID"/>
    <property type="match status" value="2"/>
</dbReference>
<name>B0CWX7_LACBS</name>
<sequence length="1174" mass="129313">MQGLAQRVNHWERRPGHQKRRSWHGQQAKSSVATDDTTVEEQSANAIYERQLLQKKHGFPLWIPQPNTELPESYQQTGASIGDVGLITSYGAFDYLFNICLDANHPSNPEVLPENFSPLSLSSADVRKYPEHSRGSYLASISVKKQRGLTFRGSKSEGAVLAMPEGAHHEDLRNLKAFRDYASLHAASWYQFVNGPRGCELENGELHLVTGCDKTTSWGIASYNNTMQSDRTQDGPVLTFLTVPGDHRYPLRTTYSWEHDGMAESKTWPEPDLNGVEDDSGSSWTTWPRNQTTFIRSFTITVSDTIWKNLPFNLASEVETDTVELKSPPSSSSSSQSILSSGRNNGPVVLKDWQSRSPTIHPSTLILKILMQKHPEAKVAIIHDDDWCSVLEEDATQLPDGPEFFNRIQSKFDVVIDQNGTLYLEEKEVSMRNKEVGELSKVDVPKTIGAEVEEKFTLPLPSSSTPLPSSSQTGLNEAAFVPPLTSILPNLSVPPYTGSAQGDNVVGSQPLPTVPAVHLSGDQNNNIPPPMEMSAFERLFKPFCIKLNIDLQQLKIDNKPIDLYQLHRNVMLESGFAMVEQKKLWDVIGGRMGFVQVSGTGTEPAKSGPDIAHRLANIYKEYLFIFERYYIAWAVNTRLRAQPGPAAQAMHVPPPPPSMQGLSSGQGSLSTAMQRVAALTHIPIHELRRRNVPERVIAFLEANRAGLLRAYAAQRVSQNPPQPPAANQNVAGSHPPPLDHPRFQQSYRIYCANKNRKNDTPPQIDDKPVDLYQLHRNVMLESGPIQIQRKGLWSIIGGRMGFAQSPSTELGPAKCSPDAAQKLALVYKELLYDFDGLYIQSLLKVRLQAQGKTPLATKAAAPAARGAPPPVSQRVNAPPPMSQRVHAPSPASQRVNAPSPSMFRSVIVHAHVPASDLHERGVSEKVIEVIEANRGDLQKAHAEQALQNQLRLMQQSTGNRSGPSNTVPNMKFPFGGSAAQQNTAAGSAAVSGILQQRNLPNPLQGNNFLGSRQPLPQPRTQWDLPTQQTKEHLDKSNQPMQGINQTVAPTNSSVRPAKRKTPTLLAEAKQPIAKRLSFEARVKHGQESQDTASEQVTEAMDVDENPKVQDTSEVSNIVNMIMEAYDLQESPPLPEPSDLDFEEFLDFSGMVNGGSGSSRAGASELHNVSPPWSS</sequence>
<dbReference type="PANTHER" id="PTHR15348">
    <property type="entry name" value="AT-RICH INTERACTIVE DOMAIN-CONTAINING PROTEIN ARID DOMAIN- CONTAINING PROTEIN DEAD RINGER PROTEIN B-CELL REGULATOR OF IGH TRANSCRIPTION BRIGHT"/>
    <property type="match status" value="1"/>
</dbReference>
<organism evidence="8">
    <name type="scientific">Laccaria bicolor (strain S238N-H82 / ATCC MYA-4686)</name>
    <name type="common">Bicoloured deceiver</name>
    <name type="synonym">Laccaria laccata var. bicolor</name>
    <dbReference type="NCBI Taxonomy" id="486041"/>
    <lineage>
        <taxon>Eukaryota</taxon>
        <taxon>Fungi</taxon>
        <taxon>Dikarya</taxon>
        <taxon>Basidiomycota</taxon>
        <taxon>Agaricomycotina</taxon>
        <taxon>Agaricomycetes</taxon>
        <taxon>Agaricomycetidae</taxon>
        <taxon>Agaricales</taxon>
        <taxon>Agaricineae</taxon>
        <taxon>Hydnangiaceae</taxon>
        <taxon>Laccaria</taxon>
    </lineage>
</organism>
<feature type="region of interest" description="Disordered" evidence="5">
    <location>
        <begin position="1"/>
        <end position="40"/>
    </location>
</feature>
<feature type="domain" description="ARID" evidence="6">
    <location>
        <begin position="737"/>
        <end position="839"/>
    </location>
</feature>
<dbReference type="InParanoid" id="B0CWX7"/>
<feature type="region of interest" description="Disordered" evidence="5">
    <location>
        <begin position="322"/>
        <end position="343"/>
    </location>
</feature>
<dbReference type="SMART" id="SM00501">
    <property type="entry name" value="BRIGHT"/>
    <property type="match status" value="2"/>
</dbReference>
<evidence type="ECO:0000256" key="5">
    <source>
        <dbReference type="SAM" id="MobiDB-lite"/>
    </source>
</evidence>
<dbReference type="AlphaFoldDB" id="B0CWX7"/>
<gene>
    <name evidence="7" type="ORF">LACBIDRAFT_308679</name>
</gene>
<keyword evidence="3" id="KW-0804">Transcription</keyword>
<dbReference type="RefSeq" id="XP_001876083.1">
    <property type="nucleotide sequence ID" value="XM_001876048.1"/>
</dbReference>
<dbReference type="SUPFAM" id="SSF46774">
    <property type="entry name" value="ARID-like"/>
    <property type="match status" value="2"/>
</dbReference>
<dbReference type="EMBL" id="DS547093">
    <property type="protein sequence ID" value="EDR13585.1"/>
    <property type="molecule type" value="Genomic_DNA"/>
</dbReference>
<feature type="compositionally biased region" description="Low complexity" evidence="5">
    <location>
        <begin position="327"/>
        <end position="341"/>
    </location>
</feature>
<evidence type="ECO:0000256" key="3">
    <source>
        <dbReference type="ARBA" id="ARBA00023163"/>
    </source>
</evidence>
<dbReference type="Proteomes" id="UP000001194">
    <property type="component" value="Unassembled WGS sequence"/>
</dbReference>
<dbReference type="OrthoDB" id="19311at2759"/>
<dbReference type="Pfam" id="PF01388">
    <property type="entry name" value="ARID"/>
    <property type="match status" value="2"/>
</dbReference>
<evidence type="ECO:0000256" key="4">
    <source>
        <dbReference type="ARBA" id="ARBA00023242"/>
    </source>
</evidence>
<dbReference type="InterPro" id="IPR036431">
    <property type="entry name" value="ARID_dom_sf"/>
</dbReference>
<evidence type="ECO:0000256" key="1">
    <source>
        <dbReference type="ARBA" id="ARBA00023015"/>
    </source>
</evidence>
<feature type="compositionally biased region" description="Pro residues" evidence="5">
    <location>
        <begin position="867"/>
        <end position="881"/>
    </location>
</feature>
<evidence type="ECO:0000313" key="7">
    <source>
        <dbReference type="EMBL" id="EDR13585.1"/>
    </source>
</evidence>
<keyword evidence="2" id="KW-0238">DNA-binding</keyword>
<dbReference type="GO" id="GO:0003677">
    <property type="term" value="F:DNA binding"/>
    <property type="evidence" value="ECO:0007669"/>
    <property type="project" value="UniProtKB-KW"/>
</dbReference>
<feature type="region of interest" description="Disordered" evidence="5">
    <location>
        <begin position="716"/>
        <end position="739"/>
    </location>
</feature>
<dbReference type="GO" id="GO:0005634">
    <property type="term" value="C:nucleus"/>
    <property type="evidence" value="ECO:0007669"/>
    <property type="project" value="TreeGrafter"/>
</dbReference>
<feature type="domain" description="ARID" evidence="6">
    <location>
        <begin position="530"/>
        <end position="631"/>
    </location>
</feature>
<dbReference type="PANTHER" id="PTHR15348:SF0">
    <property type="entry name" value="PROTEIN DEAD RINGER"/>
    <property type="match status" value="1"/>
</dbReference>
<dbReference type="KEGG" id="lbc:LACBIDRAFT_308679"/>